<keyword evidence="2" id="KW-0677">Repeat</keyword>
<dbReference type="SUPFAM" id="SSF47874">
    <property type="entry name" value="Annexin"/>
    <property type="match status" value="1"/>
</dbReference>
<protein>
    <submittedName>
        <fullName evidence="4">Annexin 2</fullName>
    </submittedName>
    <submittedName>
        <fullName evidence="5">Annexin_2</fullName>
    </submittedName>
</protein>
<dbReference type="GO" id="GO:0005886">
    <property type="term" value="C:plasma membrane"/>
    <property type="evidence" value="ECO:0007669"/>
    <property type="project" value="TreeGrafter"/>
</dbReference>
<accession>A0AA86RL94</accession>
<evidence type="ECO:0000313" key="4">
    <source>
        <dbReference type="EMBL" id="CAI9968495.1"/>
    </source>
</evidence>
<dbReference type="EMBL" id="CAXDID020000345">
    <property type="protein sequence ID" value="CAL6080308.1"/>
    <property type="molecule type" value="Genomic_DNA"/>
</dbReference>
<evidence type="ECO:0000256" key="3">
    <source>
        <dbReference type="ARBA" id="ARBA00023216"/>
    </source>
</evidence>
<keyword evidence="7" id="KW-1185">Reference proteome</keyword>
<sequence>MPFTPQQYRAFAQQMFIAIKGLGTDEQALLNVYNQCTTEDIVQIARMFTGCYGFEMDAWVKGDVSGNFGKIMVGCSKPRYSYWAQQINKAVAGLGTDNMALIELVILADEQDIKAIRNEYFRLFKADVHEDIKDDISKNADWARLVKAWWSSFRYERNNVQNDAMTLYKAAKGAGTDEQVFIEMLCTTTVSEYKQICESYKLQFKKDLRDTIISEFSGKSEYCYLLAHDFLIDPAKAVSFAMYKAIKGLGTRDRTLVNCTVLFRDRYRDKVPAYYVAYGNLASDFKGDTSGWYEKTLLQLWRVQ</sequence>
<name>A0AA86RL94_9EUKA</name>
<dbReference type="PANTHER" id="PTHR10502:SF102">
    <property type="entry name" value="ANNEXIN B11"/>
    <property type="match status" value="1"/>
</dbReference>
<dbReference type="Proteomes" id="UP001642409">
    <property type="component" value="Unassembled WGS sequence"/>
</dbReference>
<organism evidence="4">
    <name type="scientific">Hexamita inflata</name>
    <dbReference type="NCBI Taxonomy" id="28002"/>
    <lineage>
        <taxon>Eukaryota</taxon>
        <taxon>Metamonada</taxon>
        <taxon>Diplomonadida</taxon>
        <taxon>Hexamitidae</taxon>
        <taxon>Hexamitinae</taxon>
        <taxon>Hexamita</taxon>
    </lineage>
</organism>
<dbReference type="InterPro" id="IPR001464">
    <property type="entry name" value="Annexin"/>
</dbReference>
<dbReference type="Gene3D" id="1.10.220.10">
    <property type="entry name" value="Annexin"/>
    <property type="match status" value="4"/>
</dbReference>
<dbReference type="GO" id="GO:0001786">
    <property type="term" value="F:phosphatidylserine binding"/>
    <property type="evidence" value="ECO:0007669"/>
    <property type="project" value="TreeGrafter"/>
</dbReference>
<evidence type="ECO:0000313" key="5">
    <source>
        <dbReference type="EMBL" id="CAL6011547.1"/>
    </source>
</evidence>
<keyword evidence="3" id="KW-0041">Annexin</keyword>
<dbReference type="InterPro" id="IPR018502">
    <property type="entry name" value="Annexin_repeat"/>
</dbReference>
<reference evidence="5 7" key="2">
    <citation type="submission" date="2024-07" db="EMBL/GenBank/DDBJ databases">
        <authorList>
            <person name="Akdeniz Z."/>
        </authorList>
    </citation>
    <scope>NUCLEOTIDE SEQUENCE [LARGE SCALE GENOMIC DNA]</scope>
</reference>
<dbReference type="EMBL" id="CATOUU010001038">
    <property type="protein sequence ID" value="CAI9968495.1"/>
    <property type="molecule type" value="Genomic_DNA"/>
</dbReference>
<evidence type="ECO:0000313" key="6">
    <source>
        <dbReference type="EMBL" id="CAL6080308.1"/>
    </source>
</evidence>
<evidence type="ECO:0000313" key="7">
    <source>
        <dbReference type="Proteomes" id="UP001642409"/>
    </source>
</evidence>
<dbReference type="AlphaFoldDB" id="A0AA86RL94"/>
<dbReference type="Pfam" id="PF00191">
    <property type="entry name" value="Annexin"/>
    <property type="match status" value="3"/>
</dbReference>
<evidence type="ECO:0000256" key="2">
    <source>
        <dbReference type="ARBA" id="ARBA00022737"/>
    </source>
</evidence>
<dbReference type="EMBL" id="CAXDID020000064">
    <property type="protein sequence ID" value="CAL6011547.1"/>
    <property type="molecule type" value="Genomic_DNA"/>
</dbReference>
<evidence type="ECO:0000256" key="1">
    <source>
        <dbReference type="ARBA" id="ARBA00007831"/>
    </source>
</evidence>
<dbReference type="SMART" id="SM00335">
    <property type="entry name" value="ANX"/>
    <property type="match status" value="3"/>
</dbReference>
<comment type="similarity">
    <text evidence="1">Belongs to the annexin family.</text>
</comment>
<dbReference type="PANTHER" id="PTHR10502">
    <property type="entry name" value="ANNEXIN"/>
    <property type="match status" value="1"/>
</dbReference>
<reference evidence="4" key="1">
    <citation type="submission" date="2023-06" db="EMBL/GenBank/DDBJ databases">
        <authorList>
            <person name="Kurt Z."/>
        </authorList>
    </citation>
    <scope>NUCLEOTIDE SEQUENCE</scope>
</reference>
<dbReference type="GO" id="GO:0005544">
    <property type="term" value="F:calcium-dependent phospholipid binding"/>
    <property type="evidence" value="ECO:0007669"/>
    <property type="project" value="InterPro"/>
</dbReference>
<dbReference type="PRINTS" id="PR00196">
    <property type="entry name" value="ANNEXIN"/>
</dbReference>
<dbReference type="GO" id="GO:0005509">
    <property type="term" value="F:calcium ion binding"/>
    <property type="evidence" value="ECO:0007669"/>
    <property type="project" value="InterPro"/>
</dbReference>
<proteinExistence type="inferred from homology"/>
<dbReference type="PROSITE" id="PS51897">
    <property type="entry name" value="ANNEXIN_2"/>
    <property type="match status" value="4"/>
</dbReference>
<gene>
    <name evidence="5" type="ORF">HINF_LOCUS22876</name>
    <name evidence="4" type="ORF">HINF_LOCUS56140</name>
    <name evidence="6" type="ORF">HINF_LOCUS59806</name>
</gene>
<dbReference type="GO" id="GO:0005737">
    <property type="term" value="C:cytoplasm"/>
    <property type="evidence" value="ECO:0007669"/>
    <property type="project" value="TreeGrafter"/>
</dbReference>
<comment type="caution">
    <text evidence="4">The sequence shown here is derived from an EMBL/GenBank/DDBJ whole genome shotgun (WGS) entry which is preliminary data.</text>
</comment>
<dbReference type="InterPro" id="IPR037104">
    <property type="entry name" value="Annexin_sf"/>
</dbReference>